<dbReference type="Pfam" id="PF13665">
    <property type="entry name" value="Tox-PAAR-like"/>
    <property type="match status" value="1"/>
</dbReference>
<dbReference type="Proteomes" id="UP001244242">
    <property type="component" value="Unassembled WGS sequence"/>
</dbReference>
<dbReference type="Pfam" id="PF15635">
    <property type="entry name" value="Tox-GHH2"/>
    <property type="match status" value="1"/>
</dbReference>
<protein>
    <submittedName>
        <fullName evidence="3">DUF4150 domain-containing protein</fullName>
    </submittedName>
</protein>
<name>A0ABT6VK96_9GAMM</name>
<organism evidence="3 4">
    <name type="scientific">Halomonas kalidii</name>
    <dbReference type="NCBI Taxonomy" id="3043293"/>
    <lineage>
        <taxon>Bacteria</taxon>
        <taxon>Pseudomonadati</taxon>
        <taxon>Pseudomonadota</taxon>
        <taxon>Gammaproteobacteria</taxon>
        <taxon>Oceanospirillales</taxon>
        <taxon>Halomonadaceae</taxon>
        <taxon>Halomonas</taxon>
    </lineage>
</organism>
<evidence type="ECO:0000259" key="2">
    <source>
        <dbReference type="Pfam" id="PF15635"/>
    </source>
</evidence>
<proteinExistence type="predicted"/>
<feature type="domain" description="Tox-GHH2" evidence="2">
    <location>
        <begin position="210"/>
        <end position="329"/>
    </location>
</feature>
<evidence type="ECO:0000256" key="1">
    <source>
        <dbReference type="SAM" id="MobiDB-lite"/>
    </source>
</evidence>
<evidence type="ECO:0000313" key="4">
    <source>
        <dbReference type="Proteomes" id="UP001244242"/>
    </source>
</evidence>
<sequence>MGNDVFANGREISCKAADGKAIAAFPDVCMTPPENPTTPPGVPVPYPNTGMAKDATSGSKSVKISRKEVMLKNKSYFKKSTGDEAGSATKKGVVTSKNRGKVYFTAWSMNVKFEGENVVRHMDMTTHNHASQPANTIPWLYSDTMDPSTIPDDCKQVANNFNEHCGDKVGDSLAGTNKAMCDDKDCAEARECIVTPYNLGCCPPGDDEPTPHHIVPASQFHTGGEGAVAILSKVVDGEVVDKYNARQAPCICTDGKSHSVGTHGKIHRKTNNKTVRHPDVSSFLSKSGKSISKDARWEVKEAEKVGGEAVSESTECDAECIEAQVRQSHQNMGIDAEDNVRPTTAGTVDSPVSSTSSGGL</sequence>
<dbReference type="EMBL" id="JASCQO010000023">
    <property type="protein sequence ID" value="MDI5933171.1"/>
    <property type="molecule type" value="Genomic_DNA"/>
</dbReference>
<dbReference type="InterPro" id="IPR028917">
    <property type="entry name" value="Tox-GHH2_domain"/>
</dbReference>
<accession>A0ABT6VK96</accession>
<keyword evidence="4" id="KW-1185">Reference proteome</keyword>
<evidence type="ECO:0000313" key="3">
    <source>
        <dbReference type="EMBL" id="MDI5933171.1"/>
    </source>
</evidence>
<gene>
    <name evidence="3" type="ORF">QLQ84_05150</name>
</gene>
<feature type="region of interest" description="Disordered" evidence="1">
    <location>
        <begin position="328"/>
        <end position="360"/>
    </location>
</feature>
<comment type="caution">
    <text evidence="3">The sequence shown here is derived from an EMBL/GenBank/DDBJ whole genome shotgun (WGS) entry which is preliminary data.</text>
</comment>
<feature type="compositionally biased region" description="Polar residues" evidence="1">
    <location>
        <begin position="341"/>
        <end position="360"/>
    </location>
</feature>
<dbReference type="RefSeq" id="WP_282720695.1">
    <property type="nucleotide sequence ID" value="NZ_JASCQO010000023.1"/>
</dbReference>
<reference evidence="3 4" key="1">
    <citation type="submission" date="2023-04" db="EMBL/GenBank/DDBJ databases">
        <title>Halomonas strains isolated from rhizosphere soil.</title>
        <authorList>
            <person name="Xu L."/>
            <person name="Sun J.-Q."/>
        </authorList>
    </citation>
    <scope>NUCLEOTIDE SEQUENCE [LARGE SCALE GENOMIC DNA]</scope>
    <source>
        <strain evidence="3 4">LN1S58</strain>
    </source>
</reference>